<dbReference type="Proteomes" id="UP000190286">
    <property type="component" value="Unassembled WGS sequence"/>
</dbReference>
<protein>
    <submittedName>
        <fullName evidence="2">Uncharacterized protein</fullName>
    </submittedName>
</protein>
<feature type="region of interest" description="Disordered" evidence="1">
    <location>
        <begin position="26"/>
        <end position="85"/>
    </location>
</feature>
<dbReference type="EMBL" id="FUYF01000073">
    <property type="protein sequence ID" value="SKA99138.1"/>
    <property type="molecule type" value="Genomic_DNA"/>
</dbReference>
<dbReference type="GeneID" id="93339381"/>
<dbReference type="RefSeq" id="WP_143402818.1">
    <property type="nucleotide sequence ID" value="NZ_FUYF01000073.1"/>
</dbReference>
<sequence>MKKLILLFIGSIILFSLWKCVFFPSKDSTSSSENFPIPSSSSDTTSKEPNESDAVLKSSNSMRESLSSSSSTSDEPFSTDESNDYKSEELIDTTAQKFFSVPENLAYFKIYLEILASYVYEPCEMSGLASHQIIDPAIFMCSRNSLIIDNSNGIITLKESDVENWGKKLFGTTIDFNQIDEQRPYAFFMQYDNANHIISAHSFSDIIAVRGYGVDSDNVQIQINGTTIYVIAPILKIEDRGIWENYHVLRYTFEFRDAETDAPYCLLQSVELCS</sequence>
<name>A0A1T4YC93_9FIRM</name>
<feature type="compositionally biased region" description="Low complexity" evidence="1">
    <location>
        <begin position="28"/>
        <end position="42"/>
    </location>
</feature>
<dbReference type="AlphaFoldDB" id="A0A1T4YC93"/>
<evidence type="ECO:0000313" key="3">
    <source>
        <dbReference type="Proteomes" id="UP000190286"/>
    </source>
</evidence>
<gene>
    <name evidence="2" type="ORF">SAMN02745178_02909</name>
</gene>
<organism evidence="2 3">
    <name type="scientific">Gemmiger formicilis</name>
    <dbReference type="NCBI Taxonomy" id="745368"/>
    <lineage>
        <taxon>Bacteria</taxon>
        <taxon>Bacillati</taxon>
        <taxon>Bacillota</taxon>
        <taxon>Clostridia</taxon>
        <taxon>Eubacteriales</taxon>
        <taxon>Gemmiger</taxon>
    </lineage>
</organism>
<keyword evidence="3" id="KW-1185">Reference proteome</keyword>
<accession>A0A1T4YC93</accession>
<evidence type="ECO:0000256" key="1">
    <source>
        <dbReference type="SAM" id="MobiDB-lite"/>
    </source>
</evidence>
<proteinExistence type="predicted"/>
<reference evidence="2 3" key="1">
    <citation type="submission" date="2017-02" db="EMBL/GenBank/DDBJ databases">
        <authorList>
            <person name="Peterson S.W."/>
        </authorList>
    </citation>
    <scope>NUCLEOTIDE SEQUENCE [LARGE SCALE GENOMIC DNA]</scope>
    <source>
        <strain evidence="2 3">ATCC 27749</strain>
    </source>
</reference>
<feature type="compositionally biased region" description="Low complexity" evidence="1">
    <location>
        <begin position="58"/>
        <end position="76"/>
    </location>
</feature>
<evidence type="ECO:0000313" key="2">
    <source>
        <dbReference type="EMBL" id="SKA99138.1"/>
    </source>
</evidence>